<evidence type="ECO:0000313" key="3">
    <source>
        <dbReference type="Proteomes" id="UP001386437"/>
    </source>
</evidence>
<keyword evidence="3" id="KW-1185">Reference proteome</keyword>
<organism evidence="2 3">
    <name type="scientific">Paraburkholderia bengalensis</name>
    <dbReference type="NCBI Taxonomy" id="2747562"/>
    <lineage>
        <taxon>Bacteria</taxon>
        <taxon>Pseudomonadati</taxon>
        <taxon>Pseudomonadota</taxon>
        <taxon>Betaproteobacteria</taxon>
        <taxon>Burkholderiales</taxon>
        <taxon>Burkholderiaceae</taxon>
        <taxon>Paraburkholderia</taxon>
    </lineage>
</organism>
<accession>A0ABU8IM01</accession>
<feature type="signal peptide" evidence="1">
    <location>
        <begin position="1"/>
        <end position="21"/>
    </location>
</feature>
<reference evidence="2 3" key="1">
    <citation type="journal article" date="2022" name="Arch. Microbiol.">
        <title>Paraburkholderia bengalensis sp. nov. isolated from roots of Oryza sativa, IR64.</title>
        <authorList>
            <person name="Nag P."/>
            <person name="Mondal N."/>
            <person name="Sarkar J."/>
            <person name="Das S."/>
        </authorList>
    </citation>
    <scope>NUCLEOTIDE SEQUENCE [LARGE SCALE GENOMIC DNA]</scope>
    <source>
        <strain evidence="2 3">IR64_4_BI</strain>
    </source>
</reference>
<keyword evidence="1" id="KW-0732">Signal</keyword>
<dbReference type="EMBL" id="JACFYJ010000005">
    <property type="protein sequence ID" value="MEI5996612.1"/>
    <property type="molecule type" value="Genomic_DNA"/>
</dbReference>
<dbReference type="RefSeq" id="WP_336597080.1">
    <property type="nucleotide sequence ID" value="NZ_JACFYJ010000005.1"/>
</dbReference>
<protein>
    <submittedName>
        <fullName evidence="2">Uncharacterized protein</fullName>
    </submittedName>
</protein>
<dbReference type="Proteomes" id="UP001386437">
    <property type="component" value="Unassembled WGS sequence"/>
</dbReference>
<proteinExistence type="predicted"/>
<feature type="chain" id="PRO_5045569573" evidence="1">
    <location>
        <begin position="22"/>
        <end position="92"/>
    </location>
</feature>
<evidence type="ECO:0000256" key="1">
    <source>
        <dbReference type="SAM" id="SignalP"/>
    </source>
</evidence>
<gene>
    <name evidence="2" type="ORF">H3V53_05155</name>
</gene>
<sequence length="92" mass="9561">MKVIGIILSAGAVALASTAWAQNDAASTPAAAQAGQGGSNDAIVKMRQQEAAANRAYDRKVAAARKVYDQKKAEARKERDAAIAAARYGNTQ</sequence>
<evidence type="ECO:0000313" key="2">
    <source>
        <dbReference type="EMBL" id="MEI5996612.1"/>
    </source>
</evidence>
<name>A0ABU8IM01_9BURK</name>
<comment type="caution">
    <text evidence="2">The sequence shown here is derived from an EMBL/GenBank/DDBJ whole genome shotgun (WGS) entry which is preliminary data.</text>
</comment>